<dbReference type="EMBL" id="JAROYP010000001">
    <property type="protein sequence ID" value="MDH5159409.1"/>
    <property type="molecule type" value="Genomic_DNA"/>
</dbReference>
<dbReference type="AlphaFoldDB" id="A0AAW6SS28"/>
<reference evidence="7" key="1">
    <citation type="submission" date="2023-03" db="EMBL/GenBank/DDBJ databases">
        <title>Bacterial isolates from washroom surfaces on a university campus.</title>
        <authorList>
            <person name="Holman D.B."/>
            <person name="Gzyl K.E."/>
            <person name="Taheri A.E."/>
        </authorList>
    </citation>
    <scope>NUCLEOTIDE SEQUENCE</scope>
    <source>
        <strain evidence="7">RD03</strain>
    </source>
</reference>
<keyword evidence="5 6" id="KW-0472">Membrane</keyword>
<gene>
    <name evidence="7" type="ORF">P5X88_00560</name>
</gene>
<comment type="caution">
    <text evidence="7">The sequence shown here is derived from an EMBL/GenBank/DDBJ whole genome shotgun (WGS) entry which is preliminary data.</text>
</comment>
<feature type="transmembrane region" description="Helical" evidence="6">
    <location>
        <begin position="92"/>
        <end position="115"/>
    </location>
</feature>
<name>A0AAW6SS28_9BACI</name>
<accession>A0AAW6SS28</accession>
<evidence type="ECO:0000256" key="5">
    <source>
        <dbReference type="ARBA" id="ARBA00023136"/>
    </source>
</evidence>
<dbReference type="RefSeq" id="WP_251336834.1">
    <property type="nucleotide sequence ID" value="NZ_JAMATW010000001.1"/>
</dbReference>
<keyword evidence="4 6" id="KW-1133">Transmembrane helix</keyword>
<feature type="transmembrane region" description="Helical" evidence="6">
    <location>
        <begin position="12"/>
        <end position="30"/>
    </location>
</feature>
<dbReference type="Pfam" id="PF03788">
    <property type="entry name" value="LrgA"/>
    <property type="match status" value="1"/>
</dbReference>
<evidence type="ECO:0000256" key="1">
    <source>
        <dbReference type="ARBA" id="ARBA00004651"/>
    </source>
</evidence>
<dbReference type="Proteomes" id="UP001159179">
    <property type="component" value="Unassembled WGS sequence"/>
</dbReference>
<comment type="subcellular location">
    <subcellularLocation>
        <location evidence="1">Cell membrane</location>
        <topology evidence="1">Multi-pass membrane protein</topology>
    </subcellularLocation>
</comment>
<evidence type="ECO:0000256" key="4">
    <source>
        <dbReference type="ARBA" id="ARBA00022989"/>
    </source>
</evidence>
<proteinExistence type="predicted"/>
<feature type="transmembrane region" description="Helical" evidence="6">
    <location>
        <begin position="67"/>
        <end position="86"/>
    </location>
</feature>
<sequence length="130" mass="14476">MKKGFILICQIFLLWVINELGNFIVNILHIPVPGNIIGMLLLLIFLLTGIIQLKWIDIGASLLNRHLSFFFIPISVGLMTLGSIFMSSGFRLLFILVLSAIIGIIGTGLTSQLLAKKREVSSNEQHYHSL</sequence>
<feature type="transmembrane region" description="Helical" evidence="6">
    <location>
        <begin position="36"/>
        <end position="55"/>
    </location>
</feature>
<protein>
    <submittedName>
        <fullName evidence="7">CidA/LrgA family protein</fullName>
    </submittedName>
</protein>
<keyword evidence="3 6" id="KW-0812">Transmembrane</keyword>
<dbReference type="PANTHER" id="PTHR33931">
    <property type="entry name" value="HOLIN-LIKE PROTEIN CIDA-RELATED"/>
    <property type="match status" value="1"/>
</dbReference>
<dbReference type="PANTHER" id="PTHR33931:SF2">
    <property type="entry name" value="HOLIN-LIKE PROTEIN CIDA"/>
    <property type="match status" value="1"/>
</dbReference>
<keyword evidence="2" id="KW-1003">Cell membrane</keyword>
<evidence type="ECO:0000256" key="3">
    <source>
        <dbReference type="ARBA" id="ARBA00022692"/>
    </source>
</evidence>
<evidence type="ECO:0000256" key="2">
    <source>
        <dbReference type="ARBA" id="ARBA00022475"/>
    </source>
</evidence>
<dbReference type="InterPro" id="IPR005538">
    <property type="entry name" value="LrgA/CidA"/>
</dbReference>
<organism evidence="7 8">
    <name type="scientific">Heyndrickxia oleronia</name>
    <dbReference type="NCBI Taxonomy" id="38875"/>
    <lineage>
        <taxon>Bacteria</taxon>
        <taxon>Bacillati</taxon>
        <taxon>Bacillota</taxon>
        <taxon>Bacilli</taxon>
        <taxon>Bacillales</taxon>
        <taxon>Bacillaceae</taxon>
        <taxon>Heyndrickxia</taxon>
    </lineage>
</organism>
<evidence type="ECO:0000313" key="7">
    <source>
        <dbReference type="EMBL" id="MDH5159409.1"/>
    </source>
</evidence>
<evidence type="ECO:0000313" key="8">
    <source>
        <dbReference type="Proteomes" id="UP001159179"/>
    </source>
</evidence>
<evidence type="ECO:0000256" key="6">
    <source>
        <dbReference type="SAM" id="Phobius"/>
    </source>
</evidence>
<dbReference type="GO" id="GO:0005886">
    <property type="term" value="C:plasma membrane"/>
    <property type="evidence" value="ECO:0007669"/>
    <property type="project" value="UniProtKB-SubCell"/>
</dbReference>